<dbReference type="Proteomes" id="UP000271227">
    <property type="component" value="Unassembled WGS sequence"/>
</dbReference>
<accession>A0A3M0CSQ9</accession>
<dbReference type="EMBL" id="REFR01000009">
    <property type="protein sequence ID" value="RMB11925.1"/>
    <property type="molecule type" value="Genomic_DNA"/>
</dbReference>
<protein>
    <submittedName>
        <fullName evidence="2">Uncharacterized protein</fullName>
    </submittedName>
</protein>
<feature type="region of interest" description="Disordered" evidence="1">
    <location>
        <begin position="1"/>
        <end position="34"/>
    </location>
</feature>
<proteinExistence type="predicted"/>
<keyword evidence="3" id="KW-1185">Reference proteome</keyword>
<dbReference type="RefSeq" id="WP_170163555.1">
    <property type="nucleotide sequence ID" value="NZ_REFR01000009.1"/>
</dbReference>
<reference evidence="2 3" key="1">
    <citation type="submission" date="2018-10" db="EMBL/GenBank/DDBJ databases">
        <title>Genomic Encyclopedia of Archaeal and Bacterial Type Strains, Phase II (KMG-II): from individual species to whole genera.</title>
        <authorList>
            <person name="Goeker M."/>
        </authorList>
    </citation>
    <scope>NUCLEOTIDE SEQUENCE [LARGE SCALE GENOMIC DNA]</scope>
    <source>
        <strain evidence="2 3">DSM 25217</strain>
    </source>
</reference>
<evidence type="ECO:0000256" key="1">
    <source>
        <dbReference type="SAM" id="MobiDB-lite"/>
    </source>
</evidence>
<feature type="region of interest" description="Disordered" evidence="1">
    <location>
        <begin position="85"/>
        <end position="105"/>
    </location>
</feature>
<organism evidence="2 3">
    <name type="scientific">Eilatimonas milleporae</name>
    <dbReference type="NCBI Taxonomy" id="911205"/>
    <lineage>
        <taxon>Bacteria</taxon>
        <taxon>Pseudomonadati</taxon>
        <taxon>Pseudomonadota</taxon>
        <taxon>Alphaproteobacteria</taxon>
        <taxon>Kordiimonadales</taxon>
        <taxon>Kordiimonadaceae</taxon>
        <taxon>Eilatimonas</taxon>
    </lineage>
</organism>
<dbReference type="InParanoid" id="A0A3M0CSQ9"/>
<name>A0A3M0CSQ9_9PROT</name>
<comment type="caution">
    <text evidence="2">The sequence shown here is derived from an EMBL/GenBank/DDBJ whole genome shotgun (WGS) entry which is preliminary data.</text>
</comment>
<gene>
    <name evidence="2" type="ORF">BXY39_0412</name>
</gene>
<dbReference type="AlphaFoldDB" id="A0A3M0CSQ9"/>
<sequence length="687" mass="71924">MARSAVESPLGGGLDLVTPPFRRDPGRAIAGLNYEPRPEGYRRLEGYERTDGRPLPSTRTYWMLDHDTPLTPFAVGETVTGDTSGASAPILAVPDDPDGSGDPGAPRRLVIAAPDGTFAAGETLRAGGVARATALGPAVRDGATGFLDTAYRTLAEEHQRALIRPVPGSGPVRGVHMLDGVLYALRDNAAGSEKHLWRATADGWHRVATGRQLDFTAGTADVAVGATLTGATSGAGGTLTAVTARSGTATGGDLAGSFLFEGVGGAFQPGEALQADGGPVAVAAGADAAVTLPAGGTCRFAGGIVSGFGPRLYWVDGVGPARSFDGRVVETLTGPIAPDTPGHIAVHKDHLFLSYGASVVNSNLGDPYRFEGRISATETGFEEPVTNLLTGFQDTLIITGLNRIAAYYGTVFGGVEADSELRVINKSVGALPDTLATVIQPVFMDAAGLRSLAAVQNYGNFEPATLSKAFKPWLDARTRAGARPVHTLVVREKGQARIFWSDGQGLIVDFTGTWPAAMPMLYDRPFTAFASVEDAGGRERLFAGGDDGMVYTLDSGNSFDGAPLPYTLRLAFNHLGAPARVKRFHKAEIEMTAPGGATLRMTADVDYGRPGGASIPAQDFTVYGGGGFWDEVNWNEFYYSSVEGRAEAHIEGLGANITVGLAGRTTRQPPHTLHGVTYVVSPRGQRR</sequence>
<evidence type="ECO:0000313" key="2">
    <source>
        <dbReference type="EMBL" id="RMB11925.1"/>
    </source>
</evidence>
<evidence type="ECO:0000313" key="3">
    <source>
        <dbReference type="Proteomes" id="UP000271227"/>
    </source>
</evidence>